<dbReference type="AlphaFoldDB" id="A0AAE1I2L4"/>
<name>A0AAE1I2L4_9NEOP</name>
<keyword evidence="2" id="KW-1185">Reference proteome</keyword>
<feature type="non-terminal residue" evidence="1">
    <location>
        <position position="90"/>
    </location>
</feature>
<gene>
    <name evidence="1" type="ORF">KUF71_025180</name>
</gene>
<comment type="caution">
    <text evidence="1">The sequence shown here is derived from an EMBL/GenBank/DDBJ whole genome shotgun (WGS) entry which is preliminary data.</text>
</comment>
<reference evidence="1" key="2">
    <citation type="journal article" date="2023" name="BMC Genomics">
        <title>Pest status, molecular evolution, and epigenetic factors derived from the genome assembly of Frankliniella fusca, a thysanopteran phytovirus vector.</title>
        <authorList>
            <person name="Catto M.A."/>
            <person name="Labadie P.E."/>
            <person name="Jacobson A.L."/>
            <person name="Kennedy G.G."/>
            <person name="Srinivasan R."/>
            <person name="Hunt B.G."/>
        </authorList>
    </citation>
    <scope>NUCLEOTIDE SEQUENCE</scope>
    <source>
        <strain evidence="1">PL_HMW_Pooled</strain>
    </source>
</reference>
<sequence>YGIKFPLSLQNEATHTEFLNRARNYILGLKIRDLKTNAFVPVLETDSGSMQYLSTKKLSQGLFHLGGERHEVLRGVGGDVLRKGGALHDE</sequence>
<evidence type="ECO:0000313" key="2">
    <source>
        <dbReference type="Proteomes" id="UP001219518"/>
    </source>
</evidence>
<protein>
    <submittedName>
        <fullName evidence="1">Mannuronan C5-epimerase AlgE5</fullName>
    </submittedName>
</protein>
<organism evidence="1 2">
    <name type="scientific">Frankliniella fusca</name>
    <dbReference type="NCBI Taxonomy" id="407009"/>
    <lineage>
        <taxon>Eukaryota</taxon>
        <taxon>Metazoa</taxon>
        <taxon>Ecdysozoa</taxon>
        <taxon>Arthropoda</taxon>
        <taxon>Hexapoda</taxon>
        <taxon>Insecta</taxon>
        <taxon>Pterygota</taxon>
        <taxon>Neoptera</taxon>
        <taxon>Paraneoptera</taxon>
        <taxon>Thysanoptera</taxon>
        <taxon>Terebrantia</taxon>
        <taxon>Thripoidea</taxon>
        <taxon>Thripidae</taxon>
        <taxon>Frankliniella</taxon>
    </lineage>
</organism>
<evidence type="ECO:0000313" key="1">
    <source>
        <dbReference type="EMBL" id="KAK3931200.1"/>
    </source>
</evidence>
<reference evidence="1" key="1">
    <citation type="submission" date="2021-07" db="EMBL/GenBank/DDBJ databases">
        <authorList>
            <person name="Catto M.A."/>
            <person name="Jacobson A."/>
            <person name="Kennedy G."/>
            <person name="Labadie P."/>
            <person name="Hunt B.G."/>
            <person name="Srinivasan R."/>
        </authorList>
    </citation>
    <scope>NUCLEOTIDE SEQUENCE</scope>
    <source>
        <strain evidence="1">PL_HMW_Pooled</strain>
        <tissue evidence="1">Head</tissue>
    </source>
</reference>
<accession>A0AAE1I2L4</accession>
<dbReference type="EMBL" id="JAHWGI010001418">
    <property type="protein sequence ID" value="KAK3931200.1"/>
    <property type="molecule type" value="Genomic_DNA"/>
</dbReference>
<dbReference type="Proteomes" id="UP001219518">
    <property type="component" value="Unassembled WGS sequence"/>
</dbReference>
<proteinExistence type="predicted"/>